<dbReference type="SUPFAM" id="SSF53098">
    <property type="entry name" value="Ribonuclease H-like"/>
    <property type="match status" value="1"/>
</dbReference>
<dbReference type="SUPFAM" id="SSF56672">
    <property type="entry name" value="DNA/RNA polymerases"/>
    <property type="match status" value="1"/>
</dbReference>
<dbReference type="GO" id="GO:0004190">
    <property type="term" value="F:aspartic-type endopeptidase activity"/>
    <property type="evidence" value="ECO:0007669"/>
    <property type="project" value="InterPro"/>
</dbReference>
<dbReference type="Gene3D" id="3.30.420.10">
    <property type="entry name" value="Ribonuclease H-like superfamily/Ribonuclease H"/>
    <property type="match status" value="1"/>
</dbReference>
<dbReference type="Pfam" id="PF17917">
    <property type="entry name" value="RT_RNaseH"/>
    <property type="match status" value="1"/>
</dbReference>
<evidence type="ECO:0000256" key="4">
    <source>
        <dbReference type="ARBA" id="ARBA00022722"/>
    </source>
</evidence>
<dbReference type="EC" id="2.7.7.49" evidence="1"/>
<dbReference type="InterPro" id="IPR043128">
    <property type="entry name" value="Rev_trsase/Diguanyl_cyclase"/>
</dbReference>
<dbReference type="InterPro" id="IPR001584">
    <property type="entry name" value="Integrase_cat-core"/>
</dbReference>
<dbReference type="GO" id="GO:0015074">
    <property type="term" value="P:DNA integration"/>
    <property type="evidence" value="ECO:0007669"/>
    <property type="project" value="InterPro"/>
</dbReference>
<dbReference type="Pfam" id="PF00665">
    <property type="entry name" value="rve"/>
    <property type="match status" value="1"/>
</dbReference>
<dbReference type="FunFam" id="3.30.420.10:FF:000063">
    <property type="entry name" value="Retrovirus-related Pol polyprotein from transposon 297-like Protein"/>
    <property type="match status" value="1"/>
</dbReference>
<evidence type="ECO:0000313" key="12">
    <source>
        <dbReference type="WBParaSite" id="Minc3s01091g20629"/>
    </source>
</evidence>
<feature type="compositionally biased region" description="Low complexity" evidence="8">
    <location>
        <begin position="1115"/>
        <end position="1129"/>
    </location>
</feature>
<evidence type="ECO:0000256" key="6">
    <source>
        <dbReference type="ARBA" id="ARBA00022801"/>
    </source>
</evidence>
<keyword evidence="11" id="KW-1185">Reference proteome</keyword>
<evidence type="ECO:0000256" key="8">
    <source>
        <dbReference type="SAM" id="MobiDB-lite"/>
    </source>
</evidence>
<dbReference type="InterPro" id="IPR041373">
    <property type="entry name" value="RT_RNaseH"/>
</dbReference>
<feature type="region of interest" description="Disordered" evidence="8">
    <location>
        <begin position="1087"/>
        <end position="1129"/>
    </location>
</feature>
<organism evidence="11 12">
    <name type="scientific">Meloidogyne incognita</name>
    <name type="common">Southern root-knot nematode worm</name>
    <name type="synonym">Oxyuris incognita</name>
    <dbReference type="NCBI Taxonomy" id="6306"/>
    <lineage>
        <taxon>Eukaryota</taxon>
        <taxon>Metazoa</taxon>
        <taxon>Ecdysozoa</taxon>
        <taxon>Nematoda</taxon>
        <taxon>Chromadorea</taxon>
        <taxon>Rhabditida</taxon>
        <taxon>Tylenchina</taxon>
        <taxon>Tylenchomorpha</taxon>
        <taxon>Tylenchoidea</taxon>
        <taxon>Meloidogynidae</taxon>
        <taxon>Meloidogyninae</taxon>
        <taxon>Meloidogyne</taxon>
        <taxon>Meloidogyne incognita group</taxon>
    </lineage>
</organism>
<dbReference type="InterPro" id="IPR050951">
    <property type="entry name" value="Retrovirus_Pol_polyprotein"/>
</dbReference>
<dbReference type="InterPro" id="IPR000477">
    <property type="entry name" value="RT_dom"/>
</dbReference>
<dbReference type="AlphaFoldDB" id="A0A914M310"/>
<evidence type="ECO:0000259" key="10">
    <source>
        <dbReference type="PROSITE" id="PS50994"/>
    </source>
</evidence>
<keyword evidence="4" id="KW-0540">Nuclease</keyword>
<dbReference type="PROSITE" id="PS50878">
    <property type="entry name" value="RT_POL"/>
    <property type="match status" value="1"/>
</dbReference>
<keyword evidence="5" id="KW-0255">Endonuclease</keyword>
<accession>A0A914M310</accession>
<dbReference type="InterPro" id="IPR021109">
    <property type="entry name" value="Peptidase_aspartic_dom_sf"/>
</dbReference>
<evidence type="ECO:0000256" key="5">
    <source>
        <dbReference type="ARBA" id="ARBA00022759"/>
    </source>
</evidence>
<keyword evidence="2" id="KW-0808">Transferase</keyword>
<feature type="domain" description="Reverse transcriptase" evidence="9">
    <location>
        <begin position="226"/>
        <end position="404"/>
    </location>
</feature>
<dbReference type="InterPro" id="IPR001969">
    <property type="entry name" value="Aspartic_peptidase_AS"/>
</dbReference>
<proteinExistence type="predicted"/>
<dbReference type="SUPFAM" id="SSF50630">
    <property type="entry name" value="Acid proteases"/>
    <property type="match status" value="1"/>
</dbReference>
<dbReference type="Proteomes" id="UP000887563">
    <property type="component" value="Unplaced"/>
</dbReference>
<dbReference type="GO" id="GO:0003964">
    <property type="term" value="F:RNA-directed DNA polymerase activity"/>
    <property type="evidence" value="ECO:0007669"/>
    <property type="project" value="UniProtKB-KW"/>
</dbReference>
<dbReference type="FunFam" id="1.10.340.70:FF:000003">
    <property type="entry name" value="Protein CBG25708"/>
    <property type="match status" value="1"/>
</dbReference>
<dbReference type="GO" id="GO:0004519">
    <property type="term" value="F:endonuclease activity"/>
    <property type="evidence" value="ECO:0007669"/>
    <property type="project" value="UniProtKB-KW"/>
</dbReference>
<dbReference type="InterPro" id="IPR043502">
    <property type="entry name" value="DNA/RNA_pol_sf"/>
</dbReference>
<dbReference type="GO" id="GO:0006508">
    <property type="term" value="P:proteolysis"/>
    <property type="evidence" value="ECO:0007669"/>
    <property type="project" value="InterPro"/>
</dbReference>
<dbReference type="InterPro" id="IPR012337">
    <property type="entry name" value="RNaseH-like_sf"/>
</dbReference>
<dbReference type="GO" id="GO:0042575">
    <property type="term" value="C:DNA polymerase complex"/>
    <property type="evidence" value="ECO:0007669"/>
    <property type="project" value="UniProtKB-ARBA"/>
</dbReference>
<evidence type="ECO:0000256" key="2">
    <source>
        <dbReference type="ARBA" id="ARBA00022679"/>
    </source>
</evidence>
<dbReference type="InterPro" id="IPR041588">
    <property type="entry name" value="Integrase_H2C2"/>
</dbReference>
<keyword evidence="3" id="KW-0548">Nucleotidyltransferase</keyword>
<dbReference type="Gene3D" id="3.30.70.270">
    <property type="match status" value="2"/>
</dbReference>
<reference evidence="12" key="1">
    <citation type="submission" date="2022-11" db="UniProtKB">
        <authorList>
            <consortium name="WormBaseParasite"/>
        </authorList>
    </citation>
    <scope>IDENTIFICATION</scope>
</reference>
<dbReference type="Gene3D" id="1.10.340.70">
    <property type="match status" value="1"/>
</dbReference>
<sequence length="1129" mass="130916">MIKLLDPIYKLWEKPKYCKDYEIERPIRQILRIETDENIEWLKTKAILNGTEVEFILDSGAQLSCINERTWREIGSPKLSEPNYCGKTFTGSEFKIVGKFNCIVELEEAKEILLVHVTKEKLNLFGLPWIVKLEKKLGRPIVTTIKPYQESKEILAIECIEEIRAKIEIELQKKFKNVFSEGLGYCRMSKAHLELKANAKPVFVKARPVPIGVKDAIEKELNRLEKMGAIKPIEFSDWAAPILAVKKANGKIRVCMDYSTGLNKALELNRHPLPSPTDIWTNIHGSKVFSQLDLRDAYLQIELDNCSKKLTCINTHKGLFEVQRLPFGVKSAPAIFQKLMDKLIIGIPGVYAYLDDVIICSKTLEDHKLSLLRIFERIEDWGLKIQLDKCKFFQKKLKFLGHIVSDIGIEPDPVKKEIIKKLNCPKNVKELQSVMGTINYYGKFVEEMHKLRGPLDKLLQKNIDWKWGEEQEFAFEELKKILSSELLLTHFDPELEIIVTADASNYGIGAVISHKFPDGTERAIEYASKSLNSAEKNYSQIEKEGLALIFAVEKFHKLIYGRKFKLRTDHKPLLAIFDNKKGIKAYTASRLQRWALTLSNYDFEIEFSKTHEMGMADTLSRLINNQDENEDKIIALAVKNKIDCESDNELSQTEESVKYILNVLLKEKRLDIELLKNETKKDIELKLLKNYITNHWPKEVKKEMRYWSNIRQNLQVIDDCIVFSDKIVVPKILREEILHSLHEFHPGIAKMKGIAREYLYWPNIGKDIENWVNNCTECQGAAKMPAKEELCPWPATSRNWQRLHIDFAGPCKDGKLYLIVIDSFSKWPEVFGNMTNSAKDTINSLNWLFTHFGYPETLVSDNGSPFQSIEFKNYCIEKGIKQLFSPPYHPQSNGQAERFVDYFKRMMIKNCKNKNWLQEVLLNYRASPNESLGGKTPAEEFLNRKLRLKWDALRPKNIELNRNTSLTPKKEIVRNKMKNWFDKHHGAKVHDYKIGDHVWFTNYRQNKIAWLEGEIVSKKGVLYTIFAPKLKTVITRHSNQMRKRLHMETKLYNNCEINNQKIEPKYELRNRTVYVRNKLNCGKRSDARLYNEGATPKKKTKVQSDESEDKMESCSDGSINSEGSNISGR</sequence>
<dbReference type="CDD" id="cd01647">
    <property type="entry name" value="RT_LTR"/>
    <property type="match status" value="1"/>
</dbReference>
<dbReference type="FunFam" id="3.10.20.370:FF:000001">
    <property type="entry name" value="Retrovirus-related Pol polyprotein from transposon 17.6-like protein"/>
    <property type="match status" value="1"/>
</dbReference>
<evidence type="ECO:0000256" key="3">
    <source>
        <dbReference type="ARBA" id="ARBA00022695"/>
    </source>
</evidence>
<dbReference type="PANTHER" id="PTHR37984">
    <property type="entry name" value="PROTEIN CBG26694"/>
    <property type="match status" value="1"/>
</dbReference>
<evidence type="ECO:0000259" key="9">
    <source>
        <dbReference type="PROSITE" id="PS50878"/>
    </source>
</evidence>
<dbReference type="PROSITE" id="PS00141">
    <property type="entry name" value="ASP_PROTEASE"/>
    <property type="match status" value="1"/>
</dbReference>
<dbReference type="PROSITE" id="PS50994">
    <property type="entry name" value="INTEGRASE"/>
    <property type="match status" value="1"/>
</dbReference>
<dbReference type="Gene3D" id="2.40.70.10">
    <property type="entry name" value="Acid Proteases"/>
    <property type="match status" value="1"/>
</dbReference>
<dbReference type="WBParaSite" id="Minc3s01091g20629">
    <property type="protein sequence ID" value="Minc3s01091g20629"/>
    <property type="gene ID" value="Minc3s01091g20629"/>
</dbReference>
<evidence type="ECO:0000313" key="11">
    <source>
        <dbReference type="Proteomes" id="UP000887563"/>
    </source>
</evidence>
<evidence type="ECO:0000256" key="7">
    <source>
        <dbReference type="ARBA" id="ARBA00022918"/>
    </source>
</evidence>
<keyword evidence="7" id="KW-0695">RNA-directed DNA polymerase</keyword>
<name>A0A914M310_MELIC</name>
<evidence type="ECO:0000256" key="1">
    <source>
        <dbReference type="ARBA" id="ARBA00012493"/>
    </source>
</evidence>
<dbReference type="Pfam" id="PF00078">
    <property type="entry name" value="RVT_1"/>
    <property type="match status" value="1"/>
</dbReference>
<dbReference type="Pfam" id="PF17921">
    <property type="entry name" value="Integrase_H2C2"/>
    <property type="match status" value="1"/>
</dbReference>
<dbReference type="GO" id="GO:0003676">
    <property type="term" value="F:nucleic acid binding"/>
    <property type="evidence" value="ECO:0007669"/>
    <property type="project" value="InterPro"/>
</dbReference>
<dbReference type="Gene3D" id="3.10.10.10">
    <property type="entry name" value="HIV Type 1 Reverse Transcriptase, subunit A, domain 1"/>
    <property type="match status" value="1"/>
</dbReference>
<dbReference type="FunFam" id="3.30.70.270:FF:000020">
    <property type="entry name" value="Transposon Tf2-6 polyprotein-like Protein"/>
    <property type="match status" value="1"/>
</dbReference>
<dbReference type="PANTHER" id="PTHR37984:SF5">
    <property type="entry name" value="PROTEIN NYNRIN-LIKE"/>
    <property type="match status" value="1"/>
</dbReference>
<keyword evidence="6" id="KW-0378">Hydrolase</keyword>
<feature type="domain" description="Integrase catalytic" evidence="10">
    <location>
        <begin position="788"/>
        <end position="945"/>
    </location>
</feature>
<dbReference type="CDD" id="cd09274">
    <property type="entry name" value="RNase_HI_RT_Ty3"/>
    <property type="match status" value="1"/>
</dbReference>
<protein>
    <recommendedName>
        <fullName evidence="1">RNA-directed DNA polymerase</fullName>
        <ecNumber evidence="1">2.7.7.49</ecNumber>
    </recommendedName>
</protein>
<dbReference type="InterPro" id="IPR036397">
    <property type="entry name" value="RNaseH_sf"/>
</dbReference>